<keyword evidence="3" id="KW-1185">Reference proteome</keyword>
<feature type="transmembrane region" description="Helical" evidence="1">
    <location>
        <begin position="114"/>
        <end position="134"/>
    </location>
</feature>
<accession>A0A0G7ZLC4</accession>
<feature type="transmembrane region" description="Helical" evidence="1">
    <location>
        <begin position="180"/>
        <end position="203"/>
    </location>
</feature>
<keyword evidence="1" id="KW-0812">Transmembrane</keyword>
<feature type="transmembrane region" description="Helical" evidence="1">
    <location>
        <begin position="41"/>
        <end position="60"/>
    </location>
</feature>
<dbReference type="Proteomes" id="UP000242141">
    <property type="component" value="Unassembled WGS sequence"/>
</dbReference>
<evidence type="ECO:0000313" key="2">
    <source>
        <dbReference type="EMBL" id="CRX36985.1"/>
    </source>
</evidence>
<feature type="transmembrane region" description="Helical" evidence="1">
    <location>
        <begin position="146"/>
        <end position="168"/>
    </location>
</feature>
<feature type="transmembrane region" description="Helical" evidence="1">
    <location>
        <begin position="210"/>
        <end position="231"/>
    </location>
</feature>
<evidence type="ECO:0000313" key="3">
    <source>
        <dbReference type="Proteomes" id="UP000242141"/>
    </source>
</evidence>
<reference evidence="3" key="1">
    <citation type="submission" date="2015-05" db="EMBL/GenBank/DDBJ databases">
        <authorList>
            <person name="Collingro A."/>
        </authorList>
    </citation>
    <scope>NUCLEOTIDE SEQUENCE [LARGE SCALE GENOMIC DNA]</scope>
    <source>
        <strain evidence="3">Ps</strain>
    </source>
</reference>
<proteinExistence type="predicted"/>
<dbReference type="InterPro" id="IPR009825">
    <property type="entry name" value="ECF_substrate-spec-like"/>
</dbReference>
<sequence length="288" mass="33619">MDTNYTLIWWILFLSFSFIIIFALIYYFILYKKEGRKALTIYKIPIFAFFYGIFLLQAFLTRIIPQAGDFIPLSFDDATIVATGILFGPIEAIVYGAIADLSRTLLNGWVPLPLPFLIFPFTGLIAGILGESYRNKKKELSIKTQFWIFQIALLSFLAICFILVYFLGRTGEEENFLKSSLLILVIISPIFVILLEFLFFYIYKYKKENLSLLVYLTLIFIIVRIFTGFIIRPYSQFYAFDIPFKLEFYERVFSSTYLVPSKIFVTFLFIISCSYAIKLKMENNGYLN</sequence>
<organism evidence="2 3">
    <name type="scientific">Candidatus Hepatoplasma crinochetorum</name>
    <dbReference type="NCBI Taxonomy" id="295596"/>
    <lineage>
        <taxon>Bacteria</taxon>
        <taxon>Bacillati</taxon>
        <taxon>Mycoplasmatota</taxon>
        <taxon>Mollicutes</taxon>
        <taxon>Candidatus Hepatoplasmataceae</taxon>
        <taxon>Candidatus Hepatoplasma</taxon>
    </lineage>
</organism>
<keyword evidence="1" id="KW-0472">Membrane</keyword>
<dbReference type="AlphaFoldDB" id="A0A0G7ZLC4"/>
<dbReference type="GO" id="GO:0016020">
    <property type="term" value="C:membrane"/>
    <property type="evidence" value="ECO:0007669"/>
    <property type="project" value="InterPro"/>
</dbReference>
<dbReference type="EMBL" id="CWGI01000001">
    <property type="protein sequence ID" value="CRX36985.1"/>
    <property type="molecule type" value="Genomic_DNA"/>
</dbReference>
<dbReference type="Pfam" id="PF07155">
    <property type="entry name" value="ECF-ribofla_trS"/>
    <property type="match status" value="1"/>
</dbReference>
<feature type="transmembrane region" description="Helical" evidence="1">
    <location>
        <begin position="6"/>
        <end position="29"/>
    </location>
</feature>
<dbReference type="Gene3D" id="1.10.1760.20">
    <property type="match status" value="1"/>
</dbReference>
<gene>
    <name evidence="2" type="ORF">HEPPS_01850</name>
</gene>
<keyword evidence="1" id="KW-1133">Transmembrane helix</keyword>
<feature type="transmembrane region" description="Helical" evidence="1">
    <location>
        <begin position="257"/>
        <end position="277"/>
    </location>
</feature>
<protein>
    <submittedName>
        <fullName evidence="2">| / ECF-type riboflavin transporter, S component / 468773:469639 Reverse</fullName>
    </submittedName>
</protein>
<name>A0A0G7ZLC4_9MOLU</name>
<evidence type="ECO:0000256" key="1">
    <source>
        <dbReference type="SAM" id="Phobius"/>
    </source>
</evidence>